<sequence length="203" mass="22169">MAVVCSQNSAPRERLAGQAVAHRLRALNEYLALYRATRASGGEAHTTQRIRELRSDVARLRAWGWYLSAKERGASWIPALQRLAAALSVLVSVNLVAQRRHPRGAALQHLSSYSLVERAYAALEDDTQGQLLTLRLAQMQRPALDYQRNIDILDARLADLAALRLNGLPEPGQVTVVCHVLRGVMAVGGALGFSFPSAQPVDS</sequence>
<protein>
    <submittedName>
        <fullName evidence="1">Uncharacterized protein</fullName>
    </submittedName>
</protein>
<keyword evidence="2" id="KW-1185">Reference proteome</keyword>
<dbReference type="RefSeq" id="WP_119917787.1">
    <property type="nucleotide sequence ID" value="NZ_QYYA01000002.1"/>
</dbReference>
<reference evidence="1 2" key="1">
    <citation type="submission" date="2018-09" db="EMBL/GenBank/DDBJ databases">
        <title>Alcanivorax profundi sp. nov., isolated from 1000 m-depth seawater of the Mariana Trench.</title>
        <authorList>
            <person name="Liu J."/>
        </authorList>
    </citation>
    <scope>NUCLEOTIDE SEQUENCE [LARGE SCALE GENOMIC DNA]</scope>
    <source>
        <strain evidence="1 2">MTEO17</strain>
    </source>
</reference>
<dbReference type="OrthoDB" id="6080389at2"/>
<name>A0A418XZ18_9GAMM</name>
<comment type="caution">
    <text evidence="1">The sequence shown here is derived from an EMBL/GenBank/DDBJ whole genome shotgun (WGS) entry which is preliminary data.</text>
</comment>
<dbReference type="Proteomes" id="UP000283734">
    <property type="component" value="Unassembled WGS sequence"/>
</dbReference>
<proteinExistence type="predicted"/>
<organism evidence="1 2">
    <name type="scientific">Alcanivorax profundi</name>
    <dbReference type="NCBI Taxonomy" id="2338368"/>
    <lineage>
        <taxon>Bacteria</taxon>
        <taxon>Pseudomonadati</taxon>
        <taxon>Pseudomonadota</taxon>
        <taxon>Gammaproteobacteria</taxon>
        <taxon>Oceanospirillales</taxon>
        <taxon>Alcanivoracaceae</taxon>
        <taxon>Alcanivorax</taxon>
    </lineage>
</organism>
<dbReference type="EMBL" id="QYYA01000002">
    <property type="protein sequence ID" value="RJG18269.1"/>
    <property type="molecule type" value="Genomic_DNA"/>
</dbReference>
<dbReference type="AlphaFoldDB" id="A0A418XZ18"/>
<accession>A0A418XZ18</accession>
<gene>
    <name evidence="1" type="ORF">D4A39_07290</name>
</gene>
<evidence type="ECO:0000313" key="1">
    <source>
        <dbReference type="EMBL" id="RJG18269.1"/>
    </source>
</evidence>
<evidence type="ECO:0000313" key="2">
    <source>
        <dbReference type="Proteomes" id="UP000283734"/>
    </source>
</evidence>